<keyword evidence="10" id="KW-0067">ATP-binding</keyword>
<keyword evidence="10" id="KW-1003">Cell membrane</keyword>
<evidence type="ECO:0000256" key="5">
    <source>
        <dbReference type="ARBA" id="ARBA00022967"/>
    </source>
</evidence>
<keyword evidence="7" id="KW-0472">Membrane</keyword>
<keyword evidence="5" id="KW-1278">Translocase</keyword>
<evidence type="ECO:0000259" key="11">
    <source>
        <dbReference type="Pfam" id="PF00122"/>
    </source>
</evidence>
<keyword evidence="10" id="KW-0479">Metal-binding</keyword>
<dbReference type="Pfam" id="PF00702">
    <property type="entry name" value="Hydrolase"/>
    <property type="match status" value="1"/>
</dbReference>
<dbReference type="InterPro" id="IPR051014">
    <property type="entry name" value="Cation_Transport_ATPase_IB"/>
</dbReference>
<dbReference type="EC" id="7.2.2.21" evidence="8"/>
<dbReference type="NCBIfam" id="TIGR01494">
    <property type="entry name" value="ATPase_P-type"/>
    <property type="match status" value="1"/>
</dbReference>
<dbReference type="PROSITE" id="PS01229">
    <property type="entry name" value="COF_2"/>
    <property type="match status" value="1"/>
</dbReference>
<evidence type="ECO:0000256" key="10">
    <source>
        <dbReference type="RuleBase" id="RU362081"/>
    </source>
</evidence>
<name>A0ABZ2T446_9ENTE</name>
<dbReference type="Gene3D" id="3.40.50.1000">
    <property type="entry name" value="HAD superfamily/HAD-like"/>
    <property type="match status" value="1"/>
</dbReference>
<keyword evidence="6" id="KW-1133">Transmembrane helix</keyword>
<comment type="similarity">
    <text evidence="2 10">Belongs to the cation transport ATPase (P-type) (TC 3.A.3) family. Type IB subfamily.</text>
</comment>
<dbReference type="Gene3D" id="3.40.1110.10">
    <property type="entry name" value="Calcium-transporting ATPase, cytoplasmic domain N"/>
    <property type="match status" value="1"/>
</dbReference>
<dbReference type="EMBL" id="CP147248">
    <property type="protein sequence ID" value="WYJ86120.1"/>
    <property type="molecule type" value="Genomic_DNA"/>
</dbReference>
<gene>
    <name evidence="12" type="ORF">A5866_001198</name>
</gene>
<dbReference type="InterPro" id="IPR023299">
    <property type="entry name" value="ATPase_P-typ_cyto_dom_N"/>
</dbReference>
<evidence type="ECO:0000256" key="6">
    <source>
        <dbReference type="ARBA" id="ARBA00022989"/>
    </source>
</evidence>
<evidence type="ECO:0000313" key="13">
    <source>
        <dbReference type="Proteomes" id="UP000195080"/>
    </source>
</evidence>
<dbReference type="SFLD" id="SFLDF00027">
    <property type="entry name" value="p-type_atpase"/>
    <property type="match status" value="1"/>
</dbReference>
<organism evidence="12 13">
    <name type="scientific">Candidatus Enterococcus lemimoniae</name>
    <dbReference type="NCBI Taxonomy" id="1834167"/>
    <lineage>
        <taxon>Bacteria</taxon>
        <taxon>Bacillati</taxon>
        <taxon>Bacillota</taxon>
        <taxon>Bacilli</taxon>
        <taxon>Lactobacillales</taxon>
        <taxon>Enterococcaceae</taxon>
        <taxon>Enterococcus</taxon>
    </lineage>
</organism>
<protein>
    <recommendedName>
        <fullName evidence="8">Cd(2+)-exporting ATPase</fullName>
        <ecNumber evidence="8">7.2.2.21</ecNumber>
    </recommendedName>
</protein>
<evidence type="ECO:0000256" key="2">
    <source>
        <dbReference type="ARBA" id="ARBA00006024"/>
    </source>
</evidence>
<evidence type="ECO:0000313" key="12">
    <source>
        <dbReference type="EMBL" id="WYJ86120.1"/>
    </source>
</evidence>
<evidence type="ECO:0000256" key="7">
    <source>
        <dbReference type="ARBA" id="ARBA00023136"/>
    </source>
</evidence>
<evidence type="ECO:0000256" key="4">
    <source>
        <dbReference type="ARBA" id="ARBA00022692"/>
    </source>
</evidence>
<dbReference type="SFLD" id="SFLDG00002">
    <property type="entry name" value="C1.7:_P-type_atpase_like"/>
    <property type="match status" value="1"/>
</dbReference>
<dbReference type="InterPro" id="IPR023214">
    <property type="entry name" value="HAD_sf"/>
</dbReference>
<proteinExistence type="inferred from homology"/>
<dbReference type="InterPro" id="IPR008250">
    <property type="entry name" value="ATPase_P-typ_transduc_dom_A_sf"/>
</dbReference>
<dbReference type="PRINTS" id="PR00119">
    <property type="entry name" value="CATATPASE"/>
</dbReference>
<dbReference type="Pfam" id="PF00122">
    <property type="entry name" value="E1-E2_ATPase"/>
    <property type="match status" value="1"/>
</dbReference>
<accession>A0ABZ2T446</accession>
<dbReference type="PROSITE" id="PS00154">
    <property type="entry name" value="ATPASE_E1_E2"/>
    <property type="match status" value="1"/>
</dbReference>
<dbReference type="SFLD" id="SFLDS00003">
    <property type="entry name" value="Haloacid_Dehalogenase"/>
    <property type="match status" value="1"/>
</dbReference>
<keyword evidence="3" id="KW-0104">Cadmium</keyword>
<reference evidence="13" key="1">
    <citation type="submission" date="2017-05" db="EMBL/GenBank/DDBJ databases">
        <title>The Genome Sequence of EEnterococcus faecalis 9F2_4866.</title>
        <authorList>
            <consortium name="The Broad Institute Genomics Platform"/>
            <consortium name="The Broad Institute Genomic Center for Infectious Diseases"/>
            <person name="Earl A."/>
            <person name="Manson A."/>
            <person name="Schwartman J."/>
            <person name="Gilmore M."/>
            <person name="Abouelleil A."/>
            <person name="Cao P."/>
            <person name="Chapman S."/>
            <person name="Cusick C."/>
            <person name="Shea T."/>
            <person name="Young S."/>
            <person name="Neafsey D."/>
            <person name="Nusbaum C."/>
            <person name="Birren B."/>
        </authorList>
    </citation>
    <scope>NUCLEOTIDE SEQUENCE [LARGE SCALE GENOMIC DNA]</scope>
    <source>
        <strain evidence="13">12C11_DIV0727</strain>
    </source>
</reference>
<dbReference type="InterPro" id="IPR044492">
    <property type="entry name" value="P_typ_ATPase_HD_dom"/>
</dbReference>
<keyword evidence="4" id="KW-0812">Transmembrane</keyword>
<dbReference type="PANTHER" id="PTHR48085">
    <property type="entry name" value="CADMIUM/ZINC-TRANSPORTING ATPASE HMA2-RELATED"/>
    <property type="match status" value="1"/>
</dbReference>
<dbReference type="NCBIfam" id="TIGR01525">
    <property type="entry name" value="ATPase-IB_hvy"/>
    <property type="match status" value="1"/>
</dbReference>
<dbReference type="InterPro" id="IPR027256">
    <property type="entry name" value="P-typ_ATPase_IB"/>
</dbReference>
<evidence type="ECO:0000256" key="3">
    <source>
        <dbReference type="ARBA" id="ARBA00022539"/>
    </source>
</evidence>
<dbReference type="InterPro" id="IPR036412">
    <property type="entry name" value="HAD-like_sf"/>
</dbReference>
<comment type="catalytic activity">
    <reaction evidence="9">
        <text>Cd(2+)(in) + ATP + H2O = Cd(2+)(out) + ADP + phosphate + H(+)</text>
        <dbReference type="Rhea" id="RHEA:12132"/>
        <dbReference type="ChEBI" id="CHEBI:15377"/>
        <dbReference type="ChEBI" id="CHEBI:15378"/>
        <dbReference type="ChEBI" id="CHEBI:30616"/>
        <dbReference type="ChEBI" id="CHEBI:43474"/>
        <dbReference type="ChEBI" id="CHEBI:48775"/>
        <dbReference type="ChEBI" id="CHEBI:456216"/>
        <dbReference type="EC" id="7.2.2.21"/>
    </reaction>
</comment>
<dbReference type="SUPFAM" id="SSF81653">
    <property type="entry name" value="Calcium ATPase, transduction domain A"/>
    <property type="match status" value="1"/>
</dbReference>
<dbReference type="Gene3D" id="2.70.150.10">
    <property type="entry name" value="Calcium-transporting ATPase, cytoplasmic transduction domain A"/>
    <property type="match status" value="1"/>
</dbReference>
<dbReference type="InterPro" id="IPR001757">
    <property type="entry name" value="P_typ_ATPase"/>
</dbReference>
<keyword evidence="10" id="KW-0547">Nucleotide-binding</keyword>
<dbReference type="RefSeq" id="WP_339099771.1">
    <property type="nucleotide sequence ID" value="NZ_CP147248.1"/>
</dbReference>
<comment type="subcellular location">
    <subcellularLocation>
        <location evidence="10">Cell membrane</location>
    </subcellularLocation>
    <subcellularLocation>
        <location evidence="1">Membrane</location>
        <topology evidence="1">Multi-pass membrane protein</topology>
    </subcellularLocation>
</comment>
<dbReference type="InterPro" id="IPR018303">
    <property type="entry name" value="ATPase_P-typ_P_site"/>
</dbReference>
<keyword evidence="13" id="KW-1185">Reference proteome</keyword>
<feature type="domain" description="P-type ATPase A" evidence="11">
    <location>
        <begin position="193"/>
        <end position="291"/>
    </location>
</feature>
<dbReference type="InterPro" id="IPR059000">
    <property type="entry name" value="ATPase_P-type_domA"/>
</dbReference>
<evidence type="ECO:0000256" key="8">
    <source>
        <dbReference type="ARBA" id="ARBA00039103"/>
    </source>
</evidence>
<evidence type="ECO:0000256" key="9">
    <source>
        <dbReference type="ARBA" id="ARBA00049338"/>
    </source>
</evidence>
<dbReference type="Proteomes" id="UP000195080">
    <property type="component" value="Chromosome"/>
</dbReference>
<dbReference type="SUPFAM" id="SSF56784">
    <property type="entry name" value="HAD-like"/>
    <property type="match status" value="1"/>
</dbReference>
<evidence type="ECO:0000256" key="1">
    <source>
        <dbReference type="ARBA" id="ARBA00004141"/>
    </source>
</evidence>
<dbReference type="PANTHER" id="PTHR48085:SF5">
    <property type="entry name" value="CADMIUM_ZINC-TRANSPORTING ATPASE HMA4-RELATED"/>
    <property type="match status" value="1"/>
</dbReference>
<sequence>MMLSYKIVFSTKHRTRIELPFKLNQDIKEYLEYIIRKNSTIKKVHFYNDNRHIAIYQNKYNQNEIRSLLENIDSKYLKKCYEHPKLVAEATPYNIIAKNFYKRSLIKLLIPTLFRNVYTMYQSIPFAIEMYKSLKQKRLNMDVLDGLAIIVSLLIGDFKSASTITFLLSLGTELENWSKNKSVKDLELALKQSDEKVWILNDNCPIEIGVSNVKKEDLLIIYEGSEILFDGQVIGGEGFVDESSITGESYPVSKKVGTVVNANTLLTNGELIVSVTNDTPNSGIIKVIELINNSELPYSSKQKQLISSADNLVKYNFLGMFLTFVFTRSISKTLSFLMVDFSCSVKLSTPVAYISAVKEALDNGIVIKSSNILDTYNSMDTFIFDKTGTITTSQPKVKEVVTFNDYTESDVIRIGACLEEHVYHPIANALVSEAKNQGIIHEEMHGELYHIASKGIRSSIDNVPVVIGSMKFIKEEKVFISIKQSTIIQKFEKNYNLLYLGYNRLLVAIFVIDTPIRTDAEKTIHFLKKNNKQVVLLTGDTKIRTKAVIKDLFFDEVRSDLRPEDKFNYVQRLKSEGQSVVMVGDGLNDSAAISLADIGISMGESSDISRQVSDITFLSNNLSSLIYMDSLVDRLSNKIKQNLKITFSINGSLIILGLLNILTPTTLSMIHNLTTFSIVGTSFLLSTNQNLNNDI</sequence>